<dbReference type="Pfam" id="PF11951">
    <property type="entry name" value="Fungal_trans_2"/>
    <property type="match status" value="1"/>
</dbReference>
<feature type="compositionally biased region" description="Low complexity" evidence="3">
    <location>
        <begin position="385"/>
        <end position="412"/>
    </location>
</feature>
<dbReference type="OrthoDB" id="407832at2759"/>
<keyword evidence="2" id="KW-0539">Nucleus</keyword>
<evidence type="ECO:0000256" key="1">
    <source>
        <dbReference type="ARBA" id="ARBA00004123"/>
    </source>
</evidence>
<evidence type="ECO:0000313" key="5">
    <source>
        <dbReference type="EMBL" id="KAF4313643.1"/>
    </source>
</evidence>
<organism evidence="5 6">
    <name type="scientific">Botryosphaeria dothidea</name>
    <dbReference type="NCBI Taxonomy" id="55169"/>
    <lineage>
        <taxon>Eukaryota</taxon>
        <taxon>Fungi</taxon>
        <taxon>Dikarya</taxon>
        <taxon>Ascomycota</taxon>
        <taxon>Pezizomycotina</taxon>
        <taxon>Dothideomycetes</taxon>
        <taxon>Dothideomycetes incertae sedis</taxon>
        <taxon>Botryosphaeriales</taxon>
        <taxon>Botryosphaeriaceae</taxon>
        <taxon>Botryosphaeria</taxon>
    </lineage>
</organism>
<name>A0A8H4J7X1_9PEZI</name>
<feature type="region of interest" description="Disordered" evidence="3">
    <location>
        <begin position="366"/>
        <end position="414"/>
    </location>
</feature>
<comment type="subcellular location">
    <subcellularLocation>
        <location evidence="1">Nucleus</location>
    </subcellularLocation>
</comment>
<evidence type="ECO:0000313" key="6">
    <source>
        <dbReference type="Proteomes" id="UP000572817"/>
    </source>
</evidence>
<dbReference type="InterPro" id="IPR021858">
    <property type="entry name" value="Fun_TF"/>
</dbReference>
<sequence length="615" mass="68530">MNHQFDFCDRDRHFGTSVVQASATCQTLLNAIFAVSAKHLSLRGEFDPLASDRYQRKCLQILIPALNDQYAILESTLFAATAILRLFDEMTDPDTTRPTRGHILGTHILLRAREETTPSSSLRAASLLVTLRQEIFISFLTRTPVQPLADFLPIDRTATSPADDYTWAVRAIALASDVVTFCYGPDGRNVETWNRLREYLEDWERGRPASFGPLCYAKDGHGAFPKIWFANDCHVGAQLYSDVCRILLLVHDPHLPSLGLDRGNAVRYVDEKVKQYVRRMCGVALSHPQSQPAISITGMVIAMCGDLFTDRAEQETLLRVLKASEEHLTWPQLKALFSHLTDHRTLYGTFLTIQRAPTLCPPPLLHCPKLQTHRRQPTPPHRQNKSNSTTTNKPTMPPQTTTSSPPTLDLPDLPTPPPWLLPTAILTLALAGFLVLFAYHLTMHGIGAERQPDDDDDDDDDDDKGHDFTSTKNARSPGGGLPFRRGGGRSLRRGHRRTKSRIQRIWEERSRAKAGARGREDGGGERVELLPRTPDAWGCDEGGGSAVEMVAWRGGYVGVPEEDEDSGSSFLERVNAGINLAVEMLAAYLDDDAGERGMVFPVTEEERGYVQEDFD</sequence>
<feature type="compositionally biased region" description="Basic residues" evidence="3">
    <location>
        <begin position="486"/>
        <end position="502"/>
    </location>
</feature>
<comment type="caution">
    <text evidence="5">The sequence shown here is derived from an EMBL/GenBank/DDBJ whole genome shotgun (WGS) entry which is preliminary data.</text>
</comment>
<dbReference type="PANTHER" id="PTHR37534">
    <property type="entry name" value="TRANSCRIPTIONAL ACTIVATOR PROTEIN UGA3"/>
    <property type="match status" value="1"/>
</dbReference>
<dbReference type="GO" id="GO:0000976">
    <property type="term" value="F:transcription cis-regulatory region binding"/>
    <property type="evidence" value="ECO:0007669"/>
    <property type="project" value="TreeGrafter"/>
</dbReference>
<dbReference type="GO" id="GO:0005634">
    <property type="term" value="C:nucleus"/>
    <property type="evidence" value="ECO:0007669"/>
    <property type="project" value="UniProtKB-SubCell"/>
</dbReference>
<proteinExistence type="predicted"/>
<feature type="compositionally biased region" description="Basic and acidic residues" evidence="3">
    <location>
        <begin position="504"/>
        <end position="527"/>
    </location>
</feature>
<keyword evidence="4" id="KW-1133">Transmembrane helix</keyword>
<evidence type="ECO:0000256" key="4">
    <source>
        <dbReference type="SAM" id="Phobius"/>
    </source>
</evidence>
<dbReference type="GO" id="GO:0003700">
    <property type="term" value="F:DNA-binding transcription factor activity"/>
    <property type="evidence" value="ECO:0007669"/>
    <property type="project" value="TreeGrafter"/>
</dbReference>
<gene>
    <name evidence="5" type="ORF">GTA08_BOTSDO01303</name>
</gene>
<dbReference type="PANTHER" id="PTHR37534:SF2">
    <property type="entry name" value="N-ACETYLTRANSFERASE DOMAIN-CONTAINING PROTEIN"/>
    <property type="match status" value="1"/>
</dbReference>
<keyword evidence="4" id="KW-0812">Transmembrane</keyword>
<reference evidence="5" key="1">
    <citation type="submission" date="2020-04" db="EMBL/GenBank/DDBJ databases">
        <title>Genome Assembly and Annotation of Botryosphaeria dothidea sdau 11-99, a Latent Pathogen of Apple Fruit Ring Rot in China.</title>
        <authorList>
            <person name="Yu C."/>
            <person name="Diao Y."/>
            <person name="Lu Q."/>
            <person name="Zhao J."/>
            <person name="Cui S."/>
            <person name="Peng C."/>
            <person name="He B."/>
            <person name="Liu H."/>
        </authorList>
    </citation>
    <scope>NUCLEOTIDE SEQUENCE [LARGE SCALE GENOMIC DNA]</scope>
    <source>
        <strain evidence="5">Sdau11-99</strain>
    </source>
</reference>
<evidence type="ECO:0000256" key="3">
    <source>
        <dbReference type="SAM" id="MobiDB-lite"/>
    </source>
</evidence>
<feature type="region of interest" description="Disordered" evidence="3">
    <location>
        <begin position="447"/>
        <end position="527"/>
    </location>
</feature>
<dbReference type="EMBL" id="WWBZ02000001">
    <property type="protein sequence ID" value="KAF4313643.1"/>
    <property type="molecule type" value="Genomic_DNA"/>
</dbReference>
<dbReference type="GO" id="GO:0045944">
    <property type="term" value="P:positive regulation of transcription by RNA polymerase II"/>
    <property type="evidence" value="ECO:0007669"/>
    <property type="project" value="TreeGrafter"/>
</dbReference>
<feature type="transmembrane region" description="Helical" evidence="4">
    <location>
        <begin position="419"/>
        <end position="441"/>
    </location>
</feature>
<evidence type="ECO:0000256" key="2">
    <source>
        <dbReference type="ARBA" id="ARBA00023242"/>
    </source>
</evidence>
<protein>
    <submittedName>
        <fullName evidence="5">Arca-like protein</fullName>
    </submittedName>
</protein>
<dbReference type="AlphaFoldDB" id="A0A8H4J7X1"/>
<feature type="compositionally biased region" description="Acidic residues" evidence="3">
    <location>
        <begin position="452"/>
        <end position="462"/>
    </location>
</feature>
<keyword evidence="6" id="KW-1185">Reference proteome</keyword>
<keyword evidence="4" id="KW-0472">Membrane</keyword>
<accession>A0A8H4J7X1</accession>
<dbReference type="Proteomes" id="UP000572817">
    <property type="component" value="Unassembled WGS sequence"/>
</dbReference>